<proteinExistence type="predicted"/>
<evidence type="ECO:0008006" key="4">
    <source>
        <dbReference type="Google" id="ProtNLM"/>
    </source>
</evidence>
<reference evidence="2 3" key="1">
    <citation type="journal article" date="2014" name="Nat. Genet.">
        <title>Genome and transcriptome of the porcine whipworm Trichuris suis.</title>
        <authorList>
            <person name="Jex A.R."/>
            <person name="Nejsum P."/>
            <person name="Schwarz E.M."/>
            <person name="Hu L."/>
            <person name="Young N.D."/>
            <person name="Hall R.S."/>
            <person name="Korhonen P.K."/>
            <person name="Liao S."/>
            <person name="Thamsborg S."/>
            <person name="Xia J."/>
            <person name="Xu P."/>
            <person name="Wang S."/>
            <person name="Scheerlinck J.P."/>
            <person name="Hofmann A."/>
            <person name="Sternberg P.W."/>
            <person name="Wang J."/>
            <person name="Gasser R.B."/>
        </authorList>
    </citation>
    <scope>NUCLEOTIDE SEQUENCE [LARGE SCALE GENOMIC DNA]</scope>
    <source>
        <strain evidence="2">DCEP-RM93F</strain>
        <strain evidence="1">DCEP-RM93M</strain>
    </source>
</reference>
<dbReference type="Proteomes" id="UP000030758">
    <property type="component" value="Unassembled WGS sequence"/>
</dbReference>
<dbReference type="AlphaFoldDB" id="A0A085MQC6"/>
<gene>
    <name evidence="1" type="ORF">M513_09932</name>
    <name evidence="2" type="ORF">M514_09932</name>
</gene>
<keyword evidence="3" id="KW-1185">Reference proteome</keyword>
<evidence type="ECO:0000313" key="1">
    <source>
        <dbReference type="EMBL" id="KFD49210.1"/>
    </source>
</evidence>
<dbReference type="InterPro" id="IPR012337">
    <property type="entry name" value="RNaseH-like_sf"/>
</dbReference>
<dbReference type="EMBL" id="KL367977">
    <property type="protein sequence ID" value="KFD59422.1"/>
    <property type="molecule type" value="Genomic_DNA"/>
</dbReference>
<dbReference type="PANTHER" id="PTHR45913">
    <property type="entry name" value="EPM2A-INTERACTING PROTEIN 1"/>
    <property type="match status" value="1"/>
</dbReference>
<evidence type="ECO:0000313" key="3">
    <source>
        <dbReference type="Proteomes" id="UP000030764"/>
    </source>
</evidence>
<dbReference type="SUPFAM" id="SSF53098">
    <property type="entry name" value="Ribonuclease H-like"/>
    <property type="match status" value="1"/>
</dbReference>
<dbReference type="EMBL" id="KL363276">
    <property type="protein sequence ID" value="KFD49210.1"/>
    <property type="molecule type" value="Genomic_DNA"/>
</dbReference>
<accession>A0A085MQC6</accession>
<organism evidence="2">
    <name type="scientific">Trichuris suis</name>
    <name type="common">pig whipworm</name>
    <dbReference type="NCBI Taxonomy" id="68888"/>
    <lineage>
        <taxon>Eukaryota</taxon>
        <taxon>Metazoa</taxon>
        <taxon>Ecdysozoa</taxon>
        <taxon>Nematoda</taxon>
        <taxon>Enoplea</taxon>
        <taxon>Dorylaimia</taxon>
        <taxon>Trichinellida</taxon>
        <taxon>Trichuridae</taxon>
        <taxon>Trichuris</taxon>
    </lineage>
</organism>
<evidence type="ECO:0000313" key="2">
    <source>
        <dbReference type="EMBL" id="KFD59422.1"/>
    </source>
</evidence>
<dbReference type="PANTHER" id="PTHR45913:SF22">
    <property type="entry name" value="SCAN BOX DOMAIN-CONTAINING PROTEIN"/>
    <property type="match status" value="1"/>
</dbReference>
<name>A0A085MQC6_9BILA</name>
<dbReference type="Proteomes" id="UP000030764">
    <property type="component" value="Unassembled WGS sequence"/>
</dbReference>
<sequence>MRRAQRRIQSLAATRRGDQDISLRGNLKSSECNVAYMADIYLKFNEMNLLLQGDDLSLIRTKAVICAFIRKLIMYKQNLGRGEFHQFPNPLKLKEKSKVHGSDVEAYCEHLGMLHQDFASRFEDIIGMEIPTWVIDPFRTAGNLEPSAEEELIELQTNEKLRATFKSDYQAFWMQRKVGSLHPRLSDIARKLLVAFPSSYLVERGFSVVSDLVRKKRNRLQIAKRGDLRVRVTNMKSDIGKLISLRQNQAPRLL</sequence>
<protein>
    <recommendedName>
        <fullName evidence="4">HAT C-terminal dimerisation domain-containing protein</fullName>
    </recommendedName>
</protein>